<keyword evidence="3 8" id="KW-0479">Metal-binding</keyword>
<keyword evidence="12" id="KW-1185">Reference proteome</keyword>
<dbReference type="Proteomes" id="UP001156398">
    <property type="component" value="Unassembled WGS sequence"/>
</dbReference>
<evidence type="ECO:0000313" key="10">
    <source>
        <dbReference type="EMBL" id="MDI5962512.1"/>
    </source>
</evidence>
<dbReference type="InterPro" id="IPR001080">
    <property type="entry name" value="3Fe4S_ferredoxin"/>
</dbReference>
<evidence type="ECO:0000259" key="9">
    <source>
        <dbReference type="PROSITE" id="PS51379"/>
    </source>
</evidence>
<dbReference type="PRINTS" id="PR00352">
    <property type="entry name" value="3FE4SFRDOXIN"/>
</dbReference>
<keyword evidence="7" id="KW-0003">3Fe-4S</keyword>
<evidence type="ECO:0000256" key="6">
    <source>
        <dbReference type="ARBA" id="ARBA00023014"/>
    </source>
</evidence>
<dbReference type="Gene3D" id="3.30.70.20">
    <property type="match status" value="1"/>
</dbReference>
<dbReference type="PANTHER" id="PTHR36923:SF3">
    <property type="entry name" value="FERREDOXIN"/>
    <property type="match status" value="1"/>
</dbReference>
<evidence type="ECO:0000256" key="4">
    <source>
        <dbReference type="ARBA" id="ARBA00022982"/>
    </source>
</evidence>
<dbReference type="SUPFAM" id="SSF54862">
    <property type="entry name" value="4Fe-4S ferredoxins"/>
    <property type="match status" value="1"/>
</dbReference>
<dbReference type="EMBL" id="JAAGKO020000007">
    <property type="protein sequence ID" value="MDI5962512.1"/>
    <property type="molecule type" value="Genomic_DNA"/>
</dbReference>
<evidence type="ECO:0000256" key="3">
    <source>
        <dbReference type="ARBA" id="ARBA00022723"/>
    </source>
</evidence>
<dbReference type="RefSeq" id="WP_271314044.1">
    <property type="nucleotide sequence ID" value="NZ_JAAGKO020000007.1"/>
</dbReference>
<dbReference type="Pfam" id="PF13370">
    <property type="entry name" value="Fer4_13"/>
    <property type="match status" value="1"/>
</dbReference>
<organism evidence="11">
    <name type="scientific">Streptantibioticus silvisoli</name>
    <dbReference type="NCBI Taxonomy" id="2705255"/>
    <lineage>
        <taxon>Bacteria</taxon>
        <taxon>Bacillati</taxon>
        <taxon>Actinomycetota</taxon>
        <taxon>Actinomycetes</taxon>
        <taxon>Kitasatosporales</taxon>
        <taxon>Streptomycetaceae</taxon>
        <taxon>Streptantibioticus</taxon>
    </lineage>
</organism>
<keyword evidence="4 8" id="KW-0249">Electron transport</keyword>
<dbReference type="GO" id="GO:0009055">
    <property type="term" value="F:electron transfer activity"/>
    <property type="evidence" value="ECO:0007669"/>
    <property type="project" value="UniProtKB-UniRule"/>
</dbReference>
<dbReference type="GO" id="GO:0051538">
    <property type="term" value="F:3 iron, 4 sulfur cluster binding"/>
    <property type="evidence" value="ECO:0007669"/>
    <property type="project" value="UniProtKB-KW"/>
</dbReference>
<dbReference type="InterPro" id="IPR017896">
    <property type="entry name" value="4Fe4S_Fe-S-bd"/>
</dbReference>
<dbReference type="PANTHER" id="PTHR36923">
    <property type="entry name" value="FERREDOXIN"/>
    <property type="match status" value="1"/>
</dbReference>
<comment type="cofactor">
    <cofactor evidence="1">
        <name>[3Fe-4S] cluster</name>
        <dbReference type="ChEBI" id="CHEBI:21137"/>
    </cofactor>
</comment>
<evidence type="ECO:0000256" key="7">
    <source>
        <dbReference type="ARBA" id="ARBA00023291"/>
    </source>
</evidence>
<comment type="caution">
    <text evidence="11">The sequence shown here is derived from an EMBL/GenBank/DDBJ whole genome shotgun (WGS) entry which is preliminary data.</text>
</comment>
<dbReference type="InterPro" id="IPR051269">
    <property type="entry name" value="Fe-S_cluster_ET"/>
</dbReference>
<accession>A0AA90H1X9</accession>
<evidence type="ECO:0000256" key="8">
    <source>
        <dbReference type="RuleBase" id="RU368020"/>
    </source>
</evidence>
<evidence type="ECO:0000313" key="11">
    <source>
        <dbReference type="EMBL" id="MDI5969145.1"/>
    </source>
</evidence>
<dbReference type="AlphaFoldDB" id="A0AA90H1X9"/>
<dbReference type="EMBL" id="JABXJJ020000008">
    <property type="protein sequence ID" value="MDI5969145.1"/>
    <property type="molecule type" value="Genomic_DNA"/>
</dbReference>
<evidence type="ECO:0000256" key="2">
    <source>
        <dbReference type="ARBA" id="ARBA00022448"/>
    </source>
</evidence>
<dbReference type="GO" id="GO:0005506">
    <property type="term" value="F:iron ion binding"/>
    <property type="evidence" value="ECO:0007669"/>
    <property type="project" value="UniProtKB-UniRule"/>
</dbReference>
<evidence type="ECO:0000256" key="1">
    <source>
        <dbReference type="ARBA" id="ARBA00001927"/>
    </source>
</evidence>
<feature type="domain" description="4Fe-4S ferredoxin-type" evidence="9">
    <location>
        <begin position="1"/>
        <end position="29"/>
    </location>
</feature>
<keyword evidence="6 8" id="KW-0411">Iron-sulfur</keyword>
<proteinExistence type="predicted"/>
<reference evidence="11 12" key="1">
    <citation type="submission" date="2023-05" db="EMBL/GenBank/DDBJ databases">
        <title>Streptantibioticus silvisoli sp. nov., acidotolerant actinomycetes 1 from pine litter.</title>
        <authorList>
            <person name="Swiecimska M."/>
            <person name="Golinska P."/>
            <person name="Sangal V."/>
            <person name="Wachnowicz B."/>
            <person name="Goodfellow M."/>
        </authorList>
    </citation>
    <scope>NUCLEOTIDE SEQUENCE</scope>
    <source>
        <strain evidence="11">SL13</strain>
        <strain evidence="10 12">SL54</strain>
    </source>
</reference>
<evidence type="ECO:0000313" key="12">
    <source>
        <dbReference type="Proteomes" id="UP001156398"/>
    </source>
</evidence>
<protein>
    <recommendedName>
        <fullName evidence="8">Ferredoxin</fullName>
    </recommendedName>
</protein>
<keyword evidence="5 8" id="KW-0408">Iron</keyword>
<dbReference type="PROSITE" id="PS51379">
    <property type="entry name" value="4FE4S_FER_2"/>
    <property type="match status" value="1"/>
</dbReference>
<keyword evidence="2 8" id="KW-0813">Transport</keyword>
<name>A0AA90H1X9_9ACTN</name>
<sequence>MKMLVDIPKCIGSGQCALIAPDVFDQDDNGIVVVLREDPQDTPELREAAAVCPAAAIEFAAG</sequence>
<gene>
    <name evidence="10" type="ORF">POF43_007260</name>
    <name evidence="11" type="ORF">POF50_007265</name>
</gene>
<comment type="function">
    <text evidence="8">Ferredoxins are iron-sulfur proteins that transfer electrons in a wide variety of metabolic reactions.</text>
</comment>
<evidence type="ECO:0000256" key="5">
    <source>
        <dbReference type="ARBA" id="ARBA00023004"/>
    </source>
</evidence>